<sequence length="632" mass="72143">MRMSLRVLVDTGMHVLLHIPFSFHPLVSFLVTVFFSCYYFYRRNLPREKKKAKTTMISTTGRFVRKGAGAPSTGHTSAKQQLAKKSLAEQLEDALQARDFAKATTMVDFFKAAGLTMGDLPLNPWLGYAAAHMGDIAKATEVYRELISQEGSDPANYVFLGICLLLSGMYKEAEEAALRYPAGGAAEGLRNRLLFLVAQKLQDEDKLMEYHQKLQNTVEDQLALAAAQYARNQFQEAIDVYKRILLQTKEYLALHVYVAMCYYKMDYYEVSLDVLNTYLGTYPNSAVALNLKACNLYRLYNGNTAEREIKALIDLYRTTYNMESDIVKHNLVVFRGGEDALQVLPPLISVGLPEARLNLVIYHLRHDQTSEAYELLKDMEPLTPQEYILKAVVLAQVGQQLDSEEFLKMSREFFHFIGSSQSECDTIPGRQCMGSYFFLIRDFGSVMTYLNSIKPYFHKDDVFLYLFGIASAATGNYGDAETSLAAVKGEKLKNELSYSSWYVRACILNKHAKRAWDLYLKMETRESIVILRLIANDCYRTGNFYYAAKAFDVLARLEENTEYMEGKRGACIGVFQQVYANEETADALFDVMKMMESSVEQYRQSDAAVSQEFERILQLMRDWVKEVKLKRK</sequence>
<dbReference type="OrthoDB" id="95390at2759"/>
<evidence type="ECO:0000256" key="1">
    <source>
        <dbReference type="ARBA" id="ARBA00004138"/>
    </source>
</evidence>
<protein>
    <submittedName>
        <fullName evidence="7">Tetratricopeptide repeat domain 26</fullName>
    </submittedName>
</protein>
<comment type="subcellular location">
    <subcellularLocation>
        <location evidence="1">Cell projection</location>
        <location evidence="1">Cilium</location>
    </subcellularLocation>
</comment>
<evidence type="ECO:0000256" key="2">
    <source>
        <dbReference type="ARBA" id="ARBA00007834"/>
    </source>
</evidence>
<keyword evidence="6" id="KW-1133">Transmembrane helix</keyword>
<dbReference type="InterPro" id="IPR030511">
    <property type="entry name" value="TTC26"/>
</dbReference>
<organism evidence="7 8">
    <name type="scientific">Strigomonas culicis</name>
    <dbReference type="NCBI Taxonomy" id="28005"/>
    <lineage>
        <taxon>Eukaryota</taxon>
        <taxon>Discoba</taxon>
        <taxon>Euglenozoa</taxon>
        <taxon>Kinetoplastea</taxon>
        <taxon>Metakinetoplastina</taxon>
        <taxon>Trypanosomatida</taxon>
        <taxon>Trypanosomatidae</taxon>
        <taxon>Strigomonadinae</taxon>
        <taxon>Strigomonas</taxon>
    </lineage>
</organism>
<dbReference type="InterPro" id="IPR011990">
    <property type="entry name" value="TPR-like_helical_dom_sf"/>
</dbReference>
<comment type="similarity">
    <text evidence="2">Belongs to the IFT56 family.</text>
</comment>
<keyword evidence="8" id="KW-1185">Reference proteome</keyword>
<dbReference type="GO" id="GO:0097546">
    <property type="term" value="C:ciliary base"/>
    <property type="evidence" value="ECO:0007669"/>
    <property type="project" value="TreeGrafter"/>
</dbReference>
<comment type="caution">
    <text evidence="7">The sequence shown here is derived from an EMBL/GenBank/DDBJ whole genome shotgun (WGS) entry which is preliminary data.</text>
</comment>
<dbReference type="Gene3D" id="1.25.40.10">
    <property type="entry name" value="Tetratricopeptide repeat domain"/>
    <property type="match status" value="2"/>
</dbReference>
<evidence type="ECO:0000256" key="6">
    <source>
        <dbReference type="SAM" id="Phobius"/>
    </source>
</evidence>
<keyword evidence="6" id="KW-0812">Transmembrane</keyword>
<keyword evidence="4" id="KW-0802">TPR repeat</keyword>
<keyword evidence="5" id="KW-0966">Cell projection</keyword>
<dbReference type="AlphaFoldDB" id="S9U4S2"/>
<gene>
    <name evidence="7" type="ORF">STCU_07466</name>
</gene>
<accession>S9U4S2</accession>
<dbReference type="GO" id="GO:0035720">
    <property type="term" value="P:intraciliary anterograde transport"/>
    <property type="evidence" value="ECO:0007669"/>
    <property type="project" value="TreeGrafter"/>
</dbReference>
<reference evidence="7 8" key="1">
    <citation type="journal article" date="2013" name="PLoS ONE">
        <title>Predicting the Proteins of Angomonas deanei, Strigomonas culicis and Their Respective Endosymbionts Reveals New Aspects of the Trypanosomatidae Family.</title>
        <authorList>
            <person name="Motta M.C."/>
            <person name="Martins A.C."/>
            <person name="de Souza S.S."/>
            <person name="Catta-Preta C.M."/>
            <person name="Silva R."/>
            <person name="Klein C.C."/>
            <person name="de Almeida L.G."/>
            <person name="de Lima Cunha O."/>
            <person name="Ciapina L.P."/>
            <person name="Brocchi M."/>
            <person name="Colabardini A.C."/>
            <person name="de Araujo Lima B."/>
            <person name="Machado C.R."/>
            <person name="de Almeida Soares C.M."/>
            <person name="Probst C.M."/>
            <person name="de Menezes C.B."/>
            <person name="Thompson C.E."/>
            <person name="Bartholomeu D.C."/>
            <person name="Gradia D.F."/>
            <person name="Pavoni D.P."/>
            <person name="Grisard E.C."/>
            <person name="Fantinatti-Garboggini F."/>
            <person name="Marchini F.K."/>
            <person name="Rodrigues-Luiz G.F."/>
            <person name="Wagner G."/>
            <person name="Goldman G.H."/>
            <person name="Fietto J.L."/>
            <person name="Elias M.C."/>
            <person name="Goldman M.H."/>
            <person name="Sagot M.F."/>
            <person name="Pereira M."/>
            <person name="Stoco P.H."/>
            <person name="de Mendonca-Neto R.P."/>
            <person name="Teixeira S.M."/>
            <person name="Maciel T.E."/>
            <person name="de Oliveira Mendes T.A."/>
            <person name="Urmenyi T.P."/>
            <person name="de Souza W."/>
            <person name="Schenkman S."/>
            <person name="de Vasconcelos A.T."/>
        </authorList>
    </citation>
    <scope>NUCLEOTIDE SEQUENCE [LARGE SCALE GENOMIC DNA]</scope>
</reference>
<evidence type="ECO:0000256" key="3">
    <source>
        <dbReference type="ARBA" id="ARBA00022737"/>
    </source>
</evidence>
<dbReference type="PANTHER" id="PTHR14781:SF0">
    <property type="entry name" value="INTRAFLAGELLAR TRANSPORT PROTEIN 56"/>
    <property type="match status" value="1"/>
</dbReference>
<dbReference type="Proteomes" id="UP000015354">
    <property type="component" value="Unassembled WGS sequence"/>
</dbReference>
<dbReference type="GO" id="GO:0036064">
    <property type="term" value="C:ciliary basal body"/>
    <property type="evidence" value="ECO:0007669"/>
    <property type="project" value="TreeGrafter"/>
</dbReference>
<feature type="transmembrane region" description="Helical" evidence="6">
    <location>
        <begin position="20"/>
        <end position="41"/>
    </location>
</feature>
<evidence type="ECO:0000256" key="4">
    <source>
        <dbReference type="ARBA" id="ARBA00022803"/>
    </source>
</evidence>
<keyword evidence="3" id="KW-0677">Repeat</keyword>
<evidence type="ECO:0000256" key="5">
    <source>
        <dbReference type="ARBA" id="ARBA00023273"/>
    </source>
</evidence>
<evidence type="ECO:0000313" key="8">
    <source>
        <dbReference type="Proteomes" id="UP000015354"/>
    </source>
</evidence>
<dbReference type="GO" id="GO:0030992">
    <property type="term" value="C:intraciliary transport particle B"/>
    <property type="evidence" value="ECO:0007669"/>
    <property type="project" value="TreeGrafter"/>
</dbReference>
<dbReference type="GO" id="GO:0120170">
    <property type="term" value="F:intraciliary transport particle B binding"/>
    <property type="evidence" value="ECO:0007669"/>
    <property type="project" value="TreeGrafter"/>
</dbReference>
<dbReference type="EMBL" id="ATMH01007466">
    <property type="protein sequence ID" value="EPY23774.1"/>
    <property type="molecule type" value="Genomic_DNA"/>
</dbReference>
<keyword evidence="6" id="KW-0472">Membrane</keyword>
<dbReference type="SUPFAM" id="SSF48452">
    <property type="entry name" value="TPR-like"/>
    <property type="match status" value="2"/>
</dbReference>
<evidence type="ECO:0000313" key="7">
    <source>
        <dbReference type="EMBL" id="EPY23774.1"/>
    </source>
</evidence>
<dbReference type="GO" id="GO:0035735">
    <property type="term" value="P:intraciliary transport involved in cilium assembly"/>
    <property type="evidence" value="ECO:0007669"/>
    <property type="project" value="TreeGrafter"/>
</dbReference>
<dbReference type="PANTHER" id="PTHR14781">
    <property type="entry name" value="INTRAFLAGELLAR TRANSPORT PROTEIN 56"/>
    <property type="match status" value="1"/>
</dbReference>
<name>S9U4S2_9TRYP</name>
<proteinExistence type="inferred from homology"/>